<dbReference type="InterPro" id="IPR032533">
    <property type="entry name" value="DUF4954"/>
</dbReference>
<dbReference type="InterPro" id="IPR011004">
    <property type="entry name" value="Trimer_LpxA-like_sf"/>
</dbReference>
<comment type="caution">
    <text evidence="2">The sequence shown here is derived from an EMBL/GenBank/DDBJ whole genome shotgun (WGS) entry which is preliminary data.</text>
</comment>
<sequence>IRSAYTGSHVHIENIISLNNCFIASSKEGPSFLENGVVLENVILDRQNHIRNNALLSNVATGENVHVENGARVSDCMIGANSHIACGELISNLLFPFHEQHHNNSFLIASTIEGQCNIAAGATIGSNHNSRAADGELFAGRGFWPGLETDFKHNSHFAPFTLVAKASFEKELNIHLPFSLISKNPQGRVVIYPGYWYYHNMYALARNAWKFTKRDKRLHRSLHIETDFLGPDSLTAMIRGIDFLRKQIDPEPSLSALLENTSTVKAPRHVEAGGLVYGDKAVILNPLKGILAYAELLIFFCGRLFLREMPGNTMPLVTWENFGGQFIPGDEADTFRKSVRAGDISSWKDIHRFYREQAAEYGSHLSGLANHIAAFLLGKKRINDDDRESLKRKAAITAEKMLSGAKFSRQKDFENEYRLKSYRNSSEMTAVVGCSEDDPFLTDYTQTMEYVIKALRGPSNL</sequence>
<accession>A0A7V5RMV3</accession>
<evidence type="ECO:0000259" key="1">
    <source>
        <dbReference type="Pfam" id="PF16314"/>
    </source>
</evidence>
<dbReference type="EMBL" id="DRLI01000031">
    <property type="protein sequence ID" value="HHM01503.1"/>
    <property type="molecule type" value="Genomic_DNA"/>
</dbReference>
<gene>
    <name evidence="2" type="ORF">ENJ15_00710</name>
</gene>
<feature type="non-terminal residue" evidence="2">
    <location>
        <position position="1"/>
    </location>
</feature>
<dbReference type="Gene3D" id="2.160.10.10">
    <property type="entry name" value="Hexapeptide repeat proteins"/>
    <property type="match status" value="1"/>
</dbReference>
<dbReference type="Proteomes" id="UP000885771">
    <property type="component" value="Unassembled WGS sequence"/>
</dbReference>
<dbReference type="AlphaFoldDB" id="A0A7V5RMV3"/>
<name>A0A7V5RMV3_CALAY</name>
<protein>
    <submittedName>
        <fullName evidence="2">DUF4954 family protein</fullName>
    </submittedName>
</protein>
<reference evidence="2" key="1">
    <citation type="journal article" date="2020" name="mSystems">
        <title>Genome- and Community-Level Interaction Insights into Carbon Utilization and Element Cycling Functions of Hydrothermarchaeota in Hydrothermal Sediment.</title>
        <authorList>
            <person name="Zhou Z."/>
            <person name="Liu Y."/>
            <person name="Xu W."/>
            <person name="Pan J."/>
            <person name="Luo Z.H."/>
            <person name="Li M."/>
        </authorList>
    </citation>
    <scope>NUCLEOTIDE SEQUENCE [LARGE SCALE GENOMIC DNA]</scope>
    <source>
        <strain evidence="2">HyVt-460</strain>
    </source>
</reference>
<dbReference type="Pfam" id="PF16314">
    <property type="entry name" value="DUF4954"/>
    <property type="match status" value="1"/>
</dbReference>
<organism evidence="2">
    <name type="scientific">Caldithrix abyssi</name>
    <dbReference type="NCBI Taxonomy" id="187145"/>
    <lineage>
        <taxon>Bacteria</taxon>
        <taxon>Pseudomonadati</taxon>
        <taxon>Calditrichota</taxon>
        <taxon>Calditrichia</taxon>
        <taxon>Calditrichales</taxon>
        <taxon>Calditrichaceae</taxon>
        <taxon>Caldithrix</taxon>
    </lineage>
</organism>
<dbReference type="SUPFAM" id="SSF51161">
    <property type="entry name" value="Trimeric LpxA-like enzymes"/>
    <property type="match status" value="1"/>
</dbReference>
<proteinExistence type="predicted"/>
<feature type="domain" description="DUF4954" evidence="1">
    <location>
        <begin position="5"/>
        <end position="246"/>
    </location>
</feature>
<evidence type="ECO:0000313" key="2">
    <source>
        <dbReference type="EMBL" id="HHM01503.1"/>
    </source>
</evidence>